<dbReference type="OrthoDB" id="275715at2759"/>
<dbReference type="AlphaFoldDB" id="A0A1Y2B8F3"/>
<evidence type="ECO:0000313" key="1">
    <source>
        <dbReference type="EMBL" id="ORY30976.1"/>
    </source>
</evidence>
<keyword evidence="2" id="KW-1185">Reference proteome</keyword>
<name>A0A1Y2B8F3_9FUNG</name>
<gene>
    <name evidence="1" type="ORF">BCR33DRAFT_724193</name>
</gene>
<reference evidence="1 2" key="1">
    <citation type="submission" date="2016-07" db="EMBL/GenBank/DDBJ databases">
        <title>Pervasive Adenine N6-methylation of Active Genes in Fungi.</title>
        <authorList>
            <consortium name="DOE Joint Genome Institute"/>
            <person name="Mondo S.J."/>
            <person name="Dannebaum R.O."/>
            <person name="Kuo R.C."/>
            <person name="Labutti K."/>
            <person name="Haridas S."/>
            <person name="Kuo A."/>
            <person name="Salamov A."/>
            <person name="Ahrendt S.R."/>
            <person name="Lipzen A."/>
            <person name="Sullivan W."/>
            <person name="Andreopoulos W.B."/>
            <person name="Clum A."/>
            <person name="Lindquist E."/>
            <person name="Daum C."/>
            <person name="Ramamoorthy G.K."/>
            <person name="Gryganskyi A."/>
            <person name="Culley D."/>
            <person name="Magnuson J.K."/>
            <person name="James T.Y."/>
            <person name="O'Malley M.A."/>
            <person name="Stajich J.E."/>
            <person name="Spatafora J.W."/>
            <person name="Visel A."/>
            <person name="Grigoriev I.V."/>
        </authorList>
    </citation>
    <scope>NUCLEOTIDE SEQUENCE [LARGE SCALE GENOMIC DNA]</scope>
    <source>
        <strain evidence="1 2">JEL800</strain>
    </source>
</reference>
<protein>
    <submittedName>
        <fullName evidence="1">Uncharacterized protein</fullName>
    </submittedName>
</protein>
<dbReference type="EMBL" id="MCGO01000080">
    <property type="protein sequence ID" value="ORY30976.1"/>
    <property type="molecule type" value="Genomic_DNA"/>
</dbReference>
<feature type="non-terminal residue" evidence="1">
    <location>
        <position position="1"/>
    </location>
</feature>
<comment type="caution">
    <text evidence="1">The sequence shown here is derived from an EMBL/GenBank/DDBJ whole genome shotgun (WGS) entry which is preliminary data.</text>
</comment>
<organism evidence="1 2">
    <name type="scientific">Rhizoclosmatium globosum</name>
    <dbReference type="NCBI Taxonomy" id="329046"/>
    <lineage>
        <taxon>Eukaryota</taxon>
        <taxon>Fungi</taxon>
        <taxon>Fungi incertae sedis</taxon>
        <taxon>Chytridiomycota</taxon>
        <taxon>Chytridiomycota incertae sedis</taxon>
        <taxon>Chytridiomycetes</taxon>
        <taxon>Chytridiales</taxon>
        <taxon>Chytriomycetaceae</taxon>
        <taxon>Rhizoclosmatium</taxon>
    </lineage>
</organism>
<dbReference type="Proteomes" id="UP000193642">
    <property type="component" value="Unassembled WGS sequence"/>
</dbReference>
<evidence type="ECO:0000313" key="2">
    <source>
        <dbReference type="Proteomes" id="UP000193642"/>
    </source>
</evidence>
<sequence length="67" mass="7341">VTDAFRHFKSETDTSILAAAFQKGLAELGVAKRQGTIDGMYQSERLVVEPVTAKASKGFGYSVYRNK</sequence>
<proteinExistence type="predicted"/>
<accession>A0A1Y2B8F3</accession>